<dbReference type="InterPro" id="IPR041367">
    <property type="entry name" value="Znf-CCCH_4"/>
</dbReference>
<feature type="region of interest" description="Disordered" evidence="5">
    <location>
        <begin position="1"/>
        <end position="29"/>
    </location>
</feature>
<dbReference type="GO" id="GO:0016973">
    <property type="term" value="P:poly(A)+ mRNA export from nucleus"/>
    <property type="evidence" value="ECO:0007669"/>
    <property type="project" value="InterPro"/>
</dbReference>
<feature type="compositionally biased region" description="Basic and acidic residues" evidence="5">
    <location>
        <begin position="222"/>
        <end position="235"/>
    </location>
</feature>
<evidence type="ECO:0000256" key="4">
    <source>
        <dbReference type="PROSITE-ProRule" id="PRU00723"/>
    </source>
</evidence>
<dbReference type="Pfam" id="PF07817">
    <property type="entry name" value="GLE1"/>
    <property type="match status" value="1"/>
</dbReference>
<feature type="compositionally biased region" description="Low complexity" evidence="5">
    <location>
        <begin position="917"/>
        <end position="942"/>
    </location>
</feature>
<feature type="compositionally biased region" description="Low complexity" evidence="5">
    <location>
        <begin position="1077"/>
        <end position="1086"/>
    </location>
</feature>
<dbReference type="PANTHER" id="PTHR12960">
    <property type="entry name" value="GLE-1-RELATED"/>
    <property type="match status" value="1"/>
</dbReference>
<feature type="zinc finger region" description="C3H1-type" evidence="4">
    <location>
        <begin position="1020"/>
        <end position="1047"/>
    </location>
</feature>
<feature type="region of interest" description="Disordered" evidence="5">
    <location>
        <begin position="166"/>
        <end position="187"/>
    </location>
</feature>
<dbReference type="AlphaFoldDB" id="A0A9K3KEI2"/>
<feature type="compositionally biased region" description="Polar residues" evidence="5">
    <location>
        <begin position="635"/>
        <end position="651"/>
    </location>
</feature>
<organism evidence="7 8">
    <name type="scientific">Nitzschia inconspicua</name>
    <dbReference type="NCBI Taxonomy" id="303405"/>
    <lineage>
        <taxon>Eukaryota</taxon>
        <taxon>Sar</taxon>
        <taxon>Stramenopiles</taxon>
        <taxon>Ochrophyta</taxon>
        <taxon>Bacillariophyta</taxon>
        <taxon>Bacillariophyceae</taxon>
        <taxon>Bacillariophycidae</taxon>
        <taxon>Bacillariales</taxon>
        <taxon>Bacillariaceae</taxon>
        <taxon>Nitzschia</taxon>
    </lineage>
</organism>
<feature type="compositionally biased region" description="Basic and acidic residues" evidence="5">
    <location>
        <begin position="248"/>
        <end position="264"/>
    </location>
</feature>
<feature type="region of interest" description="Disordered" evidence="5">
    <location>
        <begin position="1053"/>
        <end position="1086"/>
    </location>
</feature>
<dbReference type="SMART" id="SM00356">
    <property type="entry name" value="ZnF_C3H1"/>
    <property type="match status" value="1"/>
</dbReference>
<evidence type="ECO:0000313" key="7">
    <source>
        <dbReference type="EMBL" id="KAG7341901.1"/>
    </source>
</evidence>
<reference evidence="7" key="1">
    <citation type="journal article" date="2021" name="Sci. Rep.">
        <title>Diploid genomic architecture of Nitzschia inconspicua, an elite biomass production diatom.</title>
        <authorList>
            <person name="Oliver A."/>
            <person name="Podell S."/>
            <person name="Pinowska A."/>
            <person name="Traller J.C."/>
            <person name="Smith S.R."/>
            <person name="McClure R."/>
            <person name="Beliaev A."/>
            <person name="Bohutskyi P."/>
            <person name="Hill E.A."/>
            <person name="Rabines A."/>
            <person name="Zheng H."/>
            <person name="Allen L.Z."/>
            <person name="Kuo A."/>
            <person name="Grigoriev I.V."/>
            <person name="Allen A.E."/>
            <person name="Hazlebeck D."/>
            <person name="Allen E.E."/>
        </authorList>
    </citation>
    <scope>NUCLEOTIDE SEQUENCE</scope>
    <source>
        <strain evidence="7">Hildebrandi</strain>
    </source>
</reference>
<feature type="compositionally biased region" description="Polar residues" evidence="5">
    <location>
        <begin position="777"/>
        <end position="792"/>
    </location>
</feature>
<dbReference type="GO" id="GO:0031369">
    <property type="term" value="F:translation initiation factor binding"/>
    <property type="evidence" value="ECO:0007669"/>
    <property type="project" value="TreeGrafter"/>
</dbReference>
<evidence type="ECO:0000256" key="1">
    <source>
        <dbReference type="ARBA" id="ARBA00022723"/>
    </source>
</evidence>
<evidence type="ECO:0000256" key="5">
    <source>
        <dbReference type="SAM" id="MobiDB-lite"/>
    </source>
</evidence>
<keyword evidence="3 4" id="KW-0862">Zinc</keyword>
<feature type="compositionally biased region" description="Polar residues" evidence="5">
    <location>
        <begin position="966"/>
        <end position="991"/>
    </location>
</feature>
<feature type="region of interest" description="Disordered" evidence="5">
    <location>
        <begin position="222"/>
        <end position="269"/>
    </location>
</feature>
<proteinExistence type="predicted"/>
<dbReference type="EMBL" id="JAGRRH010000025">
    <property type="protein sequence ID" value="KAG7341901.1"/>
    <property type="molecule type" value="Genomic_DNA"/>
</dbReference>
<dbReference type="InterPro" id="IPR000571">
    <property type="entry name" value="Znf_CCCH"/>
</dbReference>
<feature type="compositionally biased region" description="Low complexity" evidence="5">
    <location>
        <begin position="667"/>
        <end position="707"/>
    </location>
</feature>
<dbReference type="GO" id="GO:0008270">
    <property type="term" value="F:zinc ion binding"/>
    <property type="evidence" value="ECO:0007669"/>
    <property type="project" value="UniProtKB-KW"/>
</dbReference>
<reference evidence="7" key="2">
    <citation type="submission" date="2021-04" db="EMBL/GenBank/DDBJ databases">
        <authorList>
            <person name="Podell S."/>
        </authorList>
    </citation>
    <scope>NUCLEOTIDE SEQUENCE</scope>
    <source>
        <strain evidence="7">Hildebrandi</strain>
    </source>
</reference>
<comment type="caution">
    <text evidence="7">The sequence shown here is derived from an EMBL/GenBank/DDBJ whole genome shotgun (WGS) entry which is preliminary data.</text>
</comment>
<feature type="compositionally biased region" description="Acidic residues" evidence="5">
    <location>
        <begin position="57"/>
        <end position="67"/>
    </location>
</feature>
<evidence type="ECO:0000256" key="3">
    <source>
        <dbReference type="ARBA" id="ARBA00022833"/>
    </source>
</evidence>
<dbReference type="GO" id="GO:0044614">
    <property type="term" value="C:nuclear pore cytoplasmic filaments"/>
    <property type="evidence" value="ECO:0007669"/>
    <property type="project" value="TreeGrafter"/>
</dbReference>
<accession>A0A9K3KEI2</accession>
<keyword evidence="1 4" id="KW-0479">Metal-binding</keyword>
<dbReference type="InterPro" id="IPR012476">
    <property type="entry name" value="GLE1"/>
</dbReference>
<evidence type="ECO:0000313" key="8">
    <source>
        <dbReference type="Proteomes" id="UP000693970"/>
    </source>
</evidence>
<sequence length="1086" mass="113908">MRFALSDDVSDDELEEEEPAHPMGFKSPLGRTWFSLEPPSQCQVDAAFGRSTYAWLDDSDDSDDEESKENKLHIQSYPPLSSYIRSETATTAALLNAHLHLRSAQKSRRFLPLLTYKEQDDELKYSDDEEEEENDQSTNALISLSSPAVPPPIPAAIQQALSPLPPSQRQSAERTIQQKIQTERQRVDDECRRNIEILSKLVLKSENEAAVMLKRRQAQEEKIRQAQEARDEQERQAQAARDVQAAKAQEEKEKLDRQHKEERAAAVQHQQEVALEAKKKVEYIEKAKERVKYSIQVRKSVEPFEENKALGKRRLGMKKIARGKLNTLSESAEKVHQVATEVSQAISQARQDDAAAKQALEQKQPGVTPDMKIGKRYLLDLIAADTMTRVQAETFSGIKGDAFPLATMLSMVSVENKDFAPILEGHIYMVCPTAIPTLPAPEPNASEDDLMAGLGMQRKKDGEFESFPEFLARTENIISFMADIQASLPSSNALMGGNVGAVKWLTRFLDLLPPPPSSPLPLITAPVLTAFLTGAGHMLANKHADAFKKMLDTISKDVVNRLDEGEIGKPSSIRLNKIVAGGFENFRTSLPMKAIPELYYGASRESKKHTEGSVFGGTIGQDDEQEGENVRAFQNPFSGQSQQSTHFSTGKSSGSAPPPNPFGAPGGSSPNISTNSFGAASSISSTSQNPFSSTAAAPSPSPFSNSNQGAAPSPFTSTNNNGPLQTTPFGSTPSSSTAFGVSIVNASPFGGGSTSNTNISPSAAPAPFGGINAAAPSSLSFGGNQSSTTNPSPFGGSAPNPSPFGGGNNLSSQTPFSNQNPSSFGGGGSNNLFGSSNANPGPFGASAPSASPFPTQTPSPFGNTGAASQPFGSSTNATSSPFRGGQMAASPSPFGGGMNAASPSPFGGGPSAPSPSPFSNQNPSPFGGASSTTFGTSGANATPFGSSAGMNPSPFGGGLHAPSPSPFSTQNASPFGSNGATQPFGSGSINKSPFGSSTFGGSSGFGGNSQQNQAFDSGSGSNKQPCRFFAKGHCRFGANCRYSHEVGAGGNTNAFGGGNSVFGSGASSGLGGGGFGTNTPFGGPRR</sequence>
<dbReference type="GO" id="GO:0005737">
    <property type="term" value="C:cytoplasm"/>
    <property type="evidence" value="ECO:0007669"/>
    <property type="project" value="TreeGrafter"/>
</dbReference>
<evidence type="ECO:0000256" key="2">
    <source>
        <dbReference type="ARBA" id="ARBA00022771"/>
    </source>
</evidence>
<feature type="compositionally biased region" description="Low complexity" evidence="5">
    <location>
        <begin position="726"/>
        <end position="735"/>
    </location>
</feature>
<dbReference type="GO" id="GO:0000822">
    <property type="term" value="F:inositol hexakisphosphate binding"/>
    <property type="evidence" value="ECO:0007669"/>
    <property type="project" value="TreeGrafter"/>
</dbReference>
<keyword evidence="2 4" id="KW-0863">Zinc-finger</keyword>
<dbReference type="PROSITE" id="PS50103">
    <property type="entry name" value="ZF_C3H1"/>
    <property type="match status" value="1"/>
</dbReference>
<name>A0A9K3KEI2_9STRA</name>
<protein>
    <submittedName>
        <fullName evidence="7">GLE1-like protein</fullName>
    </submittedName>
</protein>
<feature type="domain" description="C3H1-type" evidence="6">
    <location>
        <begin position="1020"/>
        <end position="1047"/>
    </location>
</feature>
<feature type="compositionally biased region" description="Gly residues" evidence="5">
    <location>
        <begin position="1053"/>
        <end position="1076"/>
    </location>
</feature>
<feature type="compositionally biased region" description="Acidic residues" evidence="5">
    <location>
        <begin position="8"/>
        <end position="18"/>
    </location>
</feature>
<feature type="compositionally biased region" description="Polar residues" evidence="5">
    <location>
        <begin position="167"/>
        <end position="180"/>
    </location>
</feature>
<feature type="compositionally biased region" description="Polar residues" evidence="5">
    <location>
        <begin position="1010"/>
        <end position="1022"/>
    </location>
</feature>
<feature type="region of interest" description="Disordered" evidence="5">
    <location>
        <begin position="606"/>
        <end position="735"/>
    </location>
</feature>
<dbReference type="Proteomes" id="UP000693970">
    <property type="component" value="Unassembled WGS sequence"/>
</dbReference>
<feature type="region of interest" description="Disordered" evidence="5">
    <location>
        <begin position="777"/>
        <end position="1022"/>
    </location>
</feature>
<feature type="compositionally biased region" description="Polar residues" evidence="5">
    <location>
        <begin position="848"/>
        <end position="881"/>
    </location>
</feature>
<evidence type="ECO:0000259" key="6">
    <source>
        <dbReference type="PROSITE" id="PS50103"/>
    </source>
</evidence>
<dbReference type="PANTHER" id="PTHR12960:SF0">
    <property type="entry name" value="MRNA EXPORT FACTOR GLE1"/>
    <property type="match status" value="1"/>
</dbReference>
<feature type="region of interest" description="Disordered" evidence="5">
    <location>
        <begin position="55"/>
        <end position="74"/>
    </location>
</feature>
<keyword evidence="8" id="KW-1185">Reference proteome</keyword>
<gene>
    <name evidence="7" type="ORF">IV203_006993</name>
</gene>
<feature type="compositionally biased region" description="Polar residues" evidence="5">
    <location>
        <begin position="708"/>
        <end position="725"/>
    </location>
</feature>
<feature type="compositionally biased region" description="Low complexity" evidence="5">
    <location>
        <begin position="236"/>
        <end position="247"/>
    </location>
</feature>
<dbReference type="OrthoDB" id="48940at2759"/>
<dbReference type="Pfam" id="PF18044">
    <property type="entry name" value="zf-CCCH_4"/>
    <property type="match status" value="1"/>
</dbReference>
<feature type="compositionally biased region" description="Low complexity" evidence="5">
    <location>
        <begin position="830"/>
        <end position="839"/>
    </location>
</feature>
<dbReference type="GO" id="GO:0005543">
    <property type="term" value="F:phospholipid binding"/>
    <property type="evidence" value="ECO:0007669"/>
    <property type="project" value="TreeGrafter"/>
</dbReference>